<name>A0A1I7TT72_9PELO</name>
<protein>
    <submittedName>
        <fullName evidence="2">Uncharacterized protein</fullName>
    </submittedName>
</protein>
<evidence type="ECO:0000313" key="2">
    <source>
        <dbReference type="WBParaSite" id="Csp11.Scaffold629.g11532.t1"/>
    </source>
</evidence>
<dbReference type="Proteomes" id="UP000095282">
    <property type="component" value="Unplaced"/>
</dbReference>
<organism evidence="1 2">
    <name type="scientific">Caenorhabditis tropicalis</name>
    <dbReference type="NCBI Taxonomy" id="1561998"/>
    <lineage>
        <taxon>Eukaryota</taxon>
        <taxon>Metazoa</taxon>
        <taxon>Ecdysozoa</taxon>
        <taxon>Nematoda</taxon>
        <taxon>Chromadorea</taxon>
        <taxon>Rhabditida</taxon>
        <taxon>Rhabditina</taxon>
        <taxon>Rhabditomorpha</taxon>
        <taxon>Rhabditoidea</taxon>
        <taxon>Rhabditidae</taxon>
        <taxon>Peloderinae</taxon>
        <taxon>Caenorhabditis</taxon>
    </lineage>
</organism>
<proteinExistence type="predicted"/>
<dbReference type="AlphaFoldDB" id="A0A1I7TT72"/>
<reference evidence="2" key="1">
    <citation type="submission" date="2016-11" db="UniProtKB">
        <authorList>
            <consortium name="WormBaseParasite"/>
        </authorList>
    </citation>
    <scope>IDENTIFICATION</scope>
</reference>
<accession>A0A1I7TT72</accession>
<dbReference type="WBParaSite" id="Csp11.Scaffold629.g11532.t1">
    <property type="protein sequence ID" value="Csp11.Scaffold629.g11532.t1"/>
    <property type="gene ID" value="Csp11.Scaffold629.g11532"/>
</dbReference>
<keyword evidence="1" id="KW-1185">Reference proteome</keyword>
<evidence type="ECO:0000313" key="1">
    <source>
        <dbReference type="Proteomes" id="UP000095282"/>
    </source>
</evidence>
<sequence length="166" mass="18967">MPDFDVLKEIKGMQGVIEDRGAWKDPSRVVSQAVIYPIRYTLPISFNITTPIAIAFLTTQSDTEEGARLQKDTAIASQKDAVPEARRNENRYKRAKFSNSKVCFWYYDTFESVPDSMKNRKYTRIYSSIPSQCSPAHLSRQKPVYTGRSQTVHMGEKRFASDRVGT</sequence>